<dbReference type="OrthoDB" id="7730972at2759"/>
<feature type="compositionally biased region" description="Basic and acidic residues" evidence="2">
    <location>
        <begin position="1077"/>
        <end position="1090"/>
    </location>
</feature>
<feature type="compositionally biased region" description="Polar residues" evidence="2">
    <location>
        <begin position="1100"/>
        <end position="1111"/>
    </location>
</feature>
<feature type="compositionally biased region" description="Basic and acidic residues" evidence="2">
    <location>
        <begin position="27"/>
        <end position="49"/>
    </location>
</feature>
<feature type="compositionally biased region" description="Basic and acidic residues" evidence="2">
    <location>
        <begin position="218"/>
        <end position="245"/>
    </location>
</feature>
<feature type="compositionally biased region" description="Basic and acidic residues" evidence="2">
    <location>
        <begin position="979"/>
        <end position="995"/>
    </location>
</feature>
<feature type="compositionally biased region" description="Basic residues" evidence="2">
    <location>
        <begin position="421"/>
        <end position="430"/>
    </location>
</feature>
<sequence length="1711" mass="197423">MWRNKSRFHGNPGQHGGHNRSRTTGGHSRDDHDQRSGVYEREAKKRADDISFNEELTPHYDDRGLGHYTAENERAEYHRKHDDYRREDVRHDDYRDSYPREQEADLLKRYPEDGDSYSQRDSGRFDDYDDRRRARYEDQLGLVDIELDIGRDRFKDHGIDIMDEDRLREKSRYDEGLSLTQEEIFHLEERQRLASYNSGGRDYSVRHSERLELEHDRLSEGRSDQKIYNGRHSDNWLDRKPRDMQTRAARRSFGGQSPRKMFGNRGRGYYRGSRATRGTGTFKTPRILVKHAFSNRKAGPVSKSDQRGKNNLSEKESDKKPTNSDHLSSSSSKTWQDSLNQSGAVKKPSDRKSTSLEINKRNSDISVSKIESSTSRYDKLTDKSKSDKRTESRHEPRHHSKDRKSLTKHDESRSRRNSNTGHKKARTSSGHKKDHDYHEEDVLSILADDDGFEKETKRIIGSDSRGCPSPRKLEITKTVSAKTAVEEKTKTDDTQIKAVDKESNSRKPAEHQETPRGQVDNKAVTNTENRLANRSNSYQFHYNAFSQRGRIRSAKTYSFASKFKKRPFQSHIRNRFGYGGHTGRFSEQSHSHGLKSRQTYFDNNQDRINTGLNVSKEDVWNRRSISVAATRRDLRGYDTLISRERSGAILRDDRDEISNDDIKDTKNVYIKGSYALYDKSVDNYHGQTSFVRNKPFHSWQRDGSRYKTRPSVSHNERVKKKYFRGGMRGNQRFFNRDKAKRHGDTEGDSRNFQKQEVERRQREEYHDDERIVMSRDERAEEAAPQQQVFFIPDSDIAGMQPQFVDQFGNMVANSEVSMMNTGDVPIQYLPQVLGSDSQGEQQQIFFIPFNQMQGYPESLNPAPVGVEAQRDMEQPKYQEPKVSSNKKDTRKKLVRKGLSKEARAKIRAKLALKRRKRMEKEIEEKVLNKLLKSSRFSNLNSSSSLPAPKKPVIKRISPPSATKPTHLNKKLTVTRHARQKAEDLENVSDEDKYDNISDLEDVSDENYYDQDDGTVGQNSKRPMFRKPGQQRKNSQSQRKGCAYGDVRKVVDQNSEMNNTKRTVLVEDKKRPDKRHGHYDYEHSRPSEEKRHRSMSPIEITVSNENYVSSSHRSNESPNRKRFGKNVGSLANQKHNQEKDNQHLGYEREGFERFNRSYNGNNGYDDKVGHSSAPRTDSRRATDSNTKDSDRRDSGKYRRDEDAHPKNDPYRSKDESSNIQRNRKDPHSRSHEPSKDREDRRSTRSGRLSNSPRRRSRSPQQQSRDKPQHRRDSAGRNDELWRDRGEKTTNSRSTLDNNALNFSQNAALSHNQYMPNSNCFQSFPNQGQGNMRQGHIDNSFPPHTGSMSGPMHSPFPQSIGHNIDVSVPPQLSTANSGMNQGNFGEQMEMGQGMQTGQQLHPRMPQQSNYLNQQFGSQYQMQQNSLFTPMKQNQMGGQQPNIQSSNLFPMQNQGMQTFQQNRTQMITRGPFSQNVGQLQMAQGQNMGPNVRQEQDNIQPLLPNSIGQSNFIATTPQQAMRGVIGTLATGGVGGQQAVRVLNKGPRPAFMVQGSGKPDHQSEHKRDVTTAFGSDVAASSNQYRDDKKDEDVGQMPCSLCEKVFMNRNAIRKHTAWHDKQATKDEKFKCDSCEQGFPNFQEYSSHIQEKHTVDSLNCNSCDKTFYTVVQYQRHIDLMHLQSMPLHSCSLCPASFAQIRYLVQHKREHHQRKQSNV</sequence>
<reference evidence="4" key="1">
    <citation type="journal article" date="2019" name="bioRxiv">
        <title>The Genome of the Zebra Mussel, Dreissena polymorpha: A Resource for Invasive Species Research.</title>
        <authorList>
            <person name="McCartney M.A."/>
            <person name="Auch B."/>
            <person name="Kono T."/>
            <person name="Mallez S."/>
            <person name="Zhang Y."/>
            <person name="Obille A."/>
            <person name="Becker A."/>
            <person name="Abrahante J.E."/>
            <person name="Garbe J."/>
            <person name="Badalamenti J.P."/>
            <person name="Herman A."/>
            <person name="Mangelson H."/>
            <person name="Liachko I."/>
            <person name="Sullivan S."/>
            <person name="Sone E.D."/>
            <person name="Koren S."/>
            <person name="Silverstein K.A.T."/>
            <person name="Beckman K.B."/>
            <person name="Gohl D.M."/>
        </authorList>
    </citation>
    <scope>NUCLEOTIDE SEQUENCE</scope>
    <source>
        <strain evidence="4">Duluth1</strain>
        <tissue evidence="4">Whole animal</tissue>
    </source>
</reference>
<dbReference type="PROSITE" id="PS50157">
    <property type="entry name" value="ZINC_FINGER_C2H2_2"/>
    <property type="match status" value="4"/>
</dbReference>
<evidence type="ECO:0000313" key="4">
    <source>
        <dbReference type="EMBL" id="KAH3727747.1"/>
    </source>
</evidence>
<feature type="compositionally biased region" description="Basic residues" evidence="2">
    <location>
        <begin position="966"/>
        <end position="978"/>
    </location>
</feature>
<feature type="domain" description="C2H2-type" evidence="3">
    <location>
        <begin position="1681"/>
        <end position="1708"/>
    </location>
</feature>
<protein>
    <recommendedName>
        <fullName evidence="3">C2H2-type domain-containing protein</fullName>
    </recommendedName>
</protein>
<feature type="compositionally biased region" description="Basic and acidic residues" evidence="2">
    <location>
        <begin position="1262"/>
        <end position="1288"/>
    </location>
</feature>
<dbReference type="Gene3D" id="3.30.160.60">
    <property type="entry name" value="Classic Zinc Finger"/>
    <property type="match status" value="2"/>
</dbReference>
<feature type="region of interest" description="Disordered" evidence="2">
    <location>
        <begin position="937"/>
        <end position="1297"/>
    </location>
</feature>
<feature type="compositionally biased region" description="Basic and acidic residues" evidence="2">
    <location>
        <begin position="486"/>
        <end position="514"/>
    </location>
</feature>
<feature type="compositionally biased region" description="Basic and acidic residues" evidence="2">
    <location>
        <begin position="304"/>
        <end position="323"/>
    </location>
</feature>
<keyword evidence="5" id="KW-1185">Reference proteome</keyword>
<dbReference type="SUPFAM" id="SSF57667">
    <property type="entry name" value="beta-beta-alpha zinc fingers"/>
    <property type="match status" value="2"/>
</dbReference>
<feature type="compositionally biased region" description="Basic and acidic residues" evidence="2">
    <location>
        <begin position="56"/>
        <end position="112"/>
    </location>
</feature>
<feature type="compositionally biased region" description="Acidic residues" evidence="2">
    <location>
        <begin position="996"/>
        <end position="1012"/>
    </location>
</feature>
<feature type="compositionally biased region" description="Basic and acidic residues" evidence="2">
    <location>
        <begin position="376"/>
        <end position="394"/>
    </location>
</feature>
<feature type="compositionally biased region" description="Polar residues" evidence="2">
    <location>
        <begin position="364"/>
        <end position="375"/>
    </location>
</feature>
<evidence type="ECO:0000259" key="3">
    <source>
        <dbReference type="PROSITE" id="PS50157"/>
    </source>
</evidence>
<feature type="compositionally biased region" description="Polar residues" evidence="2">
    <location>
        <begin position="1051"/>
        <end position="1061"/>
    </location>
</feature>
<feature type="domain" description="C2H2-type" evidence="3">
    <location>
        <begin position="1651"/>
        <end position="1679"/>
    </location>
</feature>
<feature type="domain" description="C2H2-type" evidence="3">
    <location>
        <begin position="1623"/>
        <end position="1651"/>
    </location>
</feature>
<feature type="compositionally biased region" description="Basic and acidic residues" evidence="2">
    <location>
        <begin position="403"/>
        <end position="414"/>
    </location>
</feature>
<feature type="region of interest" description="Disordered" evidence="2">
    <location>
        <begin position="1316"/>
        <end position="1385"/>
    </location>
</feature>
<feature type="region of interest" description="Disordered" evidence="2">
    <location>
        <begin position="737"/>
        <end position="768"/>
    </location>
</feature>
<dbReference type="PROSITE" id="PS00028">
    <property type="entry name" value="ZINC_FINGER_C2H2_1"/>
    <property type="match status" value="4"/>
</dbReference>
<evidence type="ECO:0000313" key="5">
    <source>
        <dbReference type="Proteomes" id="UP000828390"/>
    </source>
</evidence>
<dbReference type="EMBL" id="JAIWYP010000012">
    <property type="protein sequence ID" value="KAH3727747.1"/>
    <property type="molecule type" value="Genomic_DNA"/>
</dbReference>
<feature type="region of interest" description="Disordered" evidence="2">
    <location>
        <begin position="1"/>
        <end position="126"/>
    </location>
</feature>
<proteinExistence type="predicted"/>
<name>A0A9D4CNJ2_DREPO</name>
<evidence type="ECO:0000256" key="1">
    <source>
        <dbReference type="PROSITE-ProRule" id="PRU00042"/>
    </source>
</evidence>
<feature type="compositionally biased region" description="Polar residues" evidence="2">
    <location>
        <begin position="324"/>
        <end position="343"/>
    </location>
</feature>
<comment type="caution">
    <text evidence="4">The sequence shown here is derived from an EMBL/GenBank/DDBJ whole genome shotgun (WGS) entry which is preliminary data.</text>
</comment>
<keyword evidence="1" id="KW-0862">Zinc</keyword>
<dbReference type="GO" id="GO:0008270">
    <property type="term" value="F:zinc ion binding"/>
    <property type="evidence" value="ECO:0007669"/>
    <property type="project" value="UniProtKB-KW"/>
</dbReference>
<feature type="compositionally biased region" description="Basic and acidic residues" evidence="2">
    <location>
        <begin position="347"/>
        <end position="363"/>
    </location>
</feature>
<reference evidence="4" key="2">
    <citation type="submission" date="2020-11" db="EMBL/GenBank/DDBJ databases">
        <authorList>
            <person name="McCartney M.A."/>
            <person name="Auch B."/>
            <person name="Kono T."/>
            <person name="Mallez S."/>
            <person name="Becker A."/>
            <person name="Gohl D.M."/>
            <person name="Silverstein K.A.T."/>
            <person name="Koren S."/>
            <person name="Bechman K.B."/>
            <person name="Herman A."/>
            <person name="Abrahante J.E."/>
            <person name="Garbe J."/>
        </authorList>
    </citation>
    <scope>NUCLEOTIDE SEQUENCE</scope>
    <source>
        <strain evidence="4">Duluth1</strain>
        <tissue evidence="4">Whole animal</tissue>
    </source>
</reference>
<organism evidence="4 5">
    <name type="scientific">Dreissena polymorpha</name>
    <name type="common">Zebra mussel</name>
    <name type="synonym">Mytilus polymorpha</name>
    <dbReference type="NCBI Taxonomy" id="45954"/>
    <lineage>
        <taxon>Eukaryota</taxon>
        <taxon>Metazoa</taxon>
        <taxon>Spiralia</taxon>
        <taxon>Lophotrochozoa</taxon>
        <taxon>Mollusca</taxon>
        <taxon>Bivalvia</taxon>
        <taxon>Autobranchia</taxon>
        <taxon>Heteroconchia</taxon>
        <taxon>Euheterodonta</taxon>
        <taxon>Imparidentia</taxon>
        <taxon>Neoheterodontei</taxon>
        <taxon>Myida</taxon>
        <taxon>Dreissenoidea</taxon>
        <taxon>Dreissenidae</taxon>
        <taxon>Dreissena</taxon>
    </lineage>
</organism>
<feature type="compositionally biased region" description="Polar residues" evidence="2">
    <location>
        <begin position="1316"/>
        <end position="1330"/>
    </location>
</feature>
<feature type="region of interest" description="Disordered" evidence="2">
    <location>
        <begin position="1567"/>
        <end position="1587"/>
    </location>
</feature>
<feature type="compositionally biased region" description="Low complexity" evidence="2">
    <location>
        <begin position="270"/>
        <end position="281"/>
    </location>
</feature>
<feature type="compositionally biased region" description="Basic and acidic residues" evidence="2">
    <location>
        <begin position="1175"/>
        <end position="1241"/>
    </location>
</feature>
<keyword evidence="1" id="KW-0863">Zinc-finger</keyword>
<feature type="compositionally biased region" description="Polar residues" evidence="2">
    <location>
        <begin position="1368"/>
        <end position="1378"/>
    </location>
</feature>
<feature type="domain" description="C2H2-type" evidence="3">
    <location>
        <begin position="1591"/>
        <end position="1618"/>
    </location>
</feature>
<dbReference type="SMART" id="SM00355">
    <property type="entry name" value="ZnF_C2H2"/>
    <property type="match status" value="4"/>
</dbReference>
<dbReference type="InterPro" id="IPR036236">
    <property type="entry name" value="Znf_C2H2_sf"/>
</dbReference>
<feature type="region of interest" description="Disordered" evidence="2">
    <location>
        <begin position="486"/>
        <end position="524"/>
    </location>
</feature>
<accession>A0A9D4CNJ2</accession>
<dbReference type="Proteomes" id="UP000828390">
    <property type="component" value="Unassembled WGS sequence"/>
</dbReference>
<feature type="region of interest" description="Disordered" evidence="2">
    <location>
        <begin position="218"/>
        <end position="438"/>
    </location>
</feature>
<dbReference type="InterPro" id="IPR013087">
    <property type="entry name" value="Znf_C2H2_type"/>
</dbReference>
<keyword evidence="1" id="KW-0479">Metal-binding</keyword>
<feature type="compositionally biased region" description="Low complexity" evidence="2">
    <location>
        <begin position="937"/>
        <end position="947"/>
    </location>
</feature>
<gene>
    <name evidence="4" type="ORF">DPMN_053690</name>
</gene>
<feature type="compositionally biased region" description="Basic and acidic residues" evidence="2">
    <location>
        <begin position="1134"/>
        <end position="1154"/>
    </location>
</feature>
<feature type="region of interest" description="Disordered" evidence="2">
    <location>
        <begin position="873"/>
        <end position="900"/>
    </location>
</feature>
<feature type="compositionally biased region" description="Basic residues" evidence="2">
    <location>
        <begin position="888"/>
        <end position="897"/>
    </location>
</feature>
<evidence type="ECO:0000256" key="2">
    <source>
        <dbReference type="SAM" id="MobiDB-lite"/>
    </source>
</evidence>